<keyword evidence="8" id="KW-0234">DNA repair</keyword>
<dbReference type="InParanoid" id="D8TDW8"/>
<evidence type="ECO:0000313" key="10">
    <source>
        <dbReference type="EMBL" id="EFJ05148.1"/>
    </source>
</evidence>
<feature type="site" description="Transition state stabilizer" evidence="7">
    <location>
        <position position="216"/>
    </location>
</feature>
<dbReference type="Gramene" id="EFJ05148">
    <property type="protein sequence ID" value="EFJ05148"/>
    <property type="gene ID" value="SELMODRAFT_137611"/>
</dbReference>
<evidence type="ECO:0000313" key="11">
    <source>
        <dbReference type="Proteomes" id="UP000001514"/>
    </source>
</evidence>
<evidence type="ECO:0000256" key="1">
    <source>
        <dbReference type="ARBA" id="ARBA00007092"/>
    </source>
</evidence>
<comment type="similarity">
    <text evidence="1 8">Belongs to the DNA repair enzymes AP/ExoA family.</text>
</comment>
<dbReference type="CDD" id="cd09087">
    <property type="entry name" value="Ape1-like_AP-endo"/>
    <property type="match status" value="1"/>
</dbReference>
<gene>
    <name evidence="10" type="ORF">SELMODRAFT_137611</name>
</gene>
<dbReference type="OMA" id="AFCQFVS"/>
<keyword evidence="4 6" id="KW-0460">Magnesium</keyword>
<dbReference type="OrthoDB" id="498125at2759"/>
<protein>
    <recommendedName>
        <fullName evidence="8">DNA-(apurinic or apyrimidinic site) endonuclease</fullName>
        <ecNumber evidence="8">3.1.-.-</ecNumber>
    </recommendedName>
</protein>
<evidence type="ECO:0000256" key="7">
    <source>
        <dbReference type="PIRSR" id="PIRSR604808-3"/>
    </source>
</evidence>
<feature type="site" description="Important for catalytic activity" evidence="7">
    <location>
        <position position="303"/>
    </location>
</feature>
<dbReference type="PANTHER" id="PTHR22748:SF10">
    <property type="entry name" value="DNA-(APURINIC OR APYRIMIDINIC SITE) ENDONUCLEASE"/>
    <property type="match status" value="1"/>
</dbReference>
<dbReference type="eggNOG" id="KOG1294">
    <property type="taxonomic scope" value="Eukaryota"/>
</dbReference>
<accession>D8TDW8</accession>
<keyword evidence="11" id="KW-1185">Reference proteome</keyword>
<feature type="binding site" evidence="6">
    <location>
        <position position="334"/>
    </location>
    <ligand>
        <name>Mg(2+)</name>
        <dbReference type="ChEBI" id="CHEBI:18420"/>
        <label>1</label>
    </ligand>
</feature>
<dbReference type="GO" id="GO:0046872">
    <property type="term" value="F:metal ion binding"/>
    <property type="evidence" value="ECO:0007669"/>
    <property type="project" value="UniProtKB-KW"/>
</dbReference>
<dbReference type="Proteomes" id="UP000001514">
    <property type="component" value="Unassembled WGS sequence"/>
</dbReference>
<dbReference type="STRING" id="88036.D8TDW8"/>
<dbReference type="GO" id="GO:0008081">
    <property type="term" value="F:phosphoric diester hydrolase activity"/>
    <property type="evidence" value="ECO:0000318"/>
    <property type="project" value="GO_Central"/>
</dbReference>
<evidence type="ECO:0000259" key="9">
    <source>
        <dbReference type="Pfam" id="PF03372"/>
    </source>
</evidence>
<dbReference type="InterPro" id="IPR005135">
    <property type="entry name" value="Endo/exonuclease/phosphatase"/>
</dbReference>
<keyword evidence="8" id="KW-0227">DNA damage</keyword>
<keyword evidence="2 6" id="KW-0479">Metal-binding</keyword>
<dbReference type="GO" id="GO:0005634">
    <property type="term" value="C:nucleus"/>
    <property type="evidence" value="ECO:0000318"/>
    <property type="project" value="GO_Central"/>
</dbReference>
<feature type="active site" description="Proton acceptor" evidence="5">
    <location>
        <position position="335"/>
    </location>
</feature>
<feature type="site" description="Interaction with DNA substrate" evidence="7">
    <location>
        <position position="335"/>
    </location>
</feature>
<name>D8TDW8_SELML</name>
<dbReference type="FunCoup" id="D8TDW8">
    <property type="interactions" value="489"/>
</dbReference>
<dbReference type="EC" id="3.1.-.-" evidence="8"/>
<dbReference type="GO" id="GO:0006284">
    <property type="term" value="P:base-excision repair"/>
    <property type="evidence" value="ECO:0000318"/>
    <property type="project" value="GO_Central"/>
</dbReference>
<feature type="binding site" evidence="6">
    <location>
        <position position="216"/>
    </location>
    <ligand>
        <name>Mg(2+)</name>
        <dbReference type="ChEBI" id="CHEBI:18420"/>
        <label>1</label>
    </ligand>
</feature>
<organism evidence="11">
    <name type="scientific">Selaginella moellendorffii</name>
    <name type="common">Spikemoss</name>
    <dbReference type="NCBI Taxonomy" id="88036"/>
    <lineage>
        <taxon>Eukaryota</taxon>
        <taxon>Viridiplantae</taxon>
        <taxon>Streptophyta</taxon>
        <taxon>Embryophyta</taxon>
        <taxon>Tracheophyta</taxon>
        <taxon>Lycopodiopsida</taxon>
        <taxon>Selaginellales</taxon>
        <taxon>Selaginellaceae</taxon>
        <taxon>Selaginella</taxon>
    </lineage>
</organism>
<feature type="binding site" evidence="6">
    <location>
        <position position="39"/>
    </location>
    <ligand>
        <name>Mg(2+)</name>
        <dbReference type="ChEBI" id="CHEBI:18420"/>
        <label>1</label>
    </ligand>
</feature>
<proteinExistence type="inferred from homology"/>
<feature type="active site" evidence="5">
    <location>
        <position position="175"/>
    </location>
</feature>
<dbReference type="GO" id="GO:0003906">
    <property type="term" value="F:DNA-(apurinic or apyrimidinic site) endonuclease activity"/>
    <property type="evidence" value="ECO:0000318"/>
    <property type="project" value="GO_Central"/>
</dbReference>
<dbReference type="GO" id="GO:0008311">
    <property type="term" value="F:double-stranded DNA 3'-5' DNA exonuclease activity"/>
    <property type="evidence" value="ECO:0000318"/>
    <property type="project" value="GO_Central"/>
</dbReference>
<feature type="active site" description="Proton donor/acceptor" evidence="5">
    <location>
        <position position="214"/>
    </location>
</feature>
<dbReference type="EMBL" id="GL377735">
    <property type="protein sequence ID" value="EFJ05148.1"/>
    <property type="molecule type" value="Genomic_DNA"/>
</dbReference>
<evidence type="ECO:0000256" key="5">
    <source>
        <dbReference type="PIRSR" id="PIRSR604808-1"/>
    </source>
</evidence>
<evidence type="ECO:0000256" key="2">
    <source>
        <dbReference type="ARBA" id="ARBA00022723"/>
    </source>
</evidence>
<dbReference type="KEGG" id="smo:SELMODRAFT_137611"/>
<dbReference type="InterPro" id="IPR036691">
    <property type="entry name" value="Endo/exonu/phosph_ase_sf"/>
</dbReference>
<dbReference type="Pfam" id="PF03372">
    <property type="entry name" value="Exo_endo_phos"/>
    <property type="match status" value="1"/>
</dbReference>
<sequence length="351" mass="39506">MKRFFQPVERDGASKKPSIAIANGGENACADPSRFMSWNANSLLLRFKNNREEVMSFIRGFDPDVICIQEVRLPAAGFKGEKKNPGEIKDDSAAARNDKQAVMRVLSVSPMADYSVWWSLGENKYAGTALFVKNCFKPVSVAFNIDNKGKDAQRHEIDGRIILAEFGSFTLLNTYAPNNGWKEEENGFVRRRAWDKKVLEFVSSCSKPLIWCGDLNVSHQEIDVTHPEFFANATQPGYTPPNKEDAGQPGFTLNERARFSTILNRGNLVDTYRHLHEKQDLEAGFTWSGNPVGKYRGKRMRIDYFLISKALLPRLASSKIHGRGIELEGFLGSDHCPLTMELKNQAGQNHE</sequence>
<dbReference type="InterPro" id="IPR004808">
    <property type="entry name" value="AP_endonuc_1"/>
</dbReference>
<dbReference type="PROSITE" id="PS51435">
    <property type="entry name" value="AP_NUCLEASE_F1_4"/>
    <property type="match status" value="1"/>
</dbReference>
<dbReference type="NCBIfam" id="TIGR00633">
    <property type="entry name" value="xth"/>
    <property type="match status" value="1"/>
</dbReference>
<dbReference type="AlphaFoldDB" id="D8TDW8"/>
<feature type="binding site" evidence="6">
    <location>
        <position position="335"/>
    </location>
    <ligand>
        <name>Mg(2+)</name>
        <dbReference type="ChEBI" id="CHEBI:18420"/>
        <label>1</label>
    </ligand>
</feature>
<dbReference type="SUPFAM" id="SSF56219">
    <property type="entry name" value="DNase I-like"/>
    <property type="match status" value="1"/>
</dbReference>
<feature type="domain" description="Endonuclease/exonuclease/phosphatase" evidence="9">
    <location>
        <begin position="36"/>
        <end position="335"/>
    </location>
</feature>
<evidence type="ECO:0000256" key="8">
    <source>
        <dbReference type="RuleBase" id="RU362131"/>
    </source>
</evidence>
<reference evidence="10 11" key="1">
    <citation type="journal article" date="2011" name="Science">
        <title>The Selaginella genome identifies genetic changes associated with the evolution of vascular plants.</title>
        <authorList>
            <person name="Banks J.A."/>
            <person name="Nishiyama T."/>
            <person name="Hasebe M."/>
            <person name="Bowman J.L."/>
            <person name="Gribskov M."/>
            <person name="dePamphilis C."/>
            <person name="Albert V.A."/>
            <person name="Aono N."/>
            <person name="Aoyama T."/>
            <person name="Ambrose B.A."/>
            <person name="Ashton N.W."/>
            <person name="Axtell M.J."/>
            <person name="Barker E."/>
            <person name="Barker M.S."/>
            <person name="Bennetzen J.L."/>
            <person name="Bonawitz N.D."/>
            <person name="Chapple C."/>
            <person name="Cheng C."/>
            <person name="Correa L.G."/>
            <person name="Dacre M."/>
            <person name="DeBarry J."/>
            <person name="Dreyer I."/>
            <person name="Elias M."/>
            <person name="Engstrom E.M."/>
            <person name="Estelle M."/>
            <person name="Feng L."/>
            <person name="Finet C."/>
            <person name="Floyd S.K."/>
            <person name="Frommer W.B."/>
            <person name="Fujita T."/>
            <person name="Gramzow L."/>
            <person name="Gutensohn M."/>
            <person name="Harholt J."/>
            <person name="Hattori M."/>
            <person name="Heyl A."/>
            <person name="Hirai T."/>
            <person name="Hiwatashi Y."/>
            <person name="Ishikawa M."/>
            <person name="Iwata M."/>
            <person name="Karol K.G."/>
            <person name="Koehler B."/>
            <person name="Kolukisaoglu U."/>
            <person name="Kubo M."/>
            <person name="Kurata T."/>
            <person name="Lalonde S."/>
            <person name="Li K."/>
            <person name="Li Y."/>
            <person name="Litt A."/>
            <person name="Lyons E."/>
            <person name="Manning G."/>
            <person name="Maruyama T."/>
            <person name="Michael T.P."/>
            <person name="Mikami K."/>
            <person name="Miyazaki S."/>
            <person name="Morinaga S."/>
            <person name="Murata T."/>
            <person name="Mueller-Roeber B."/>
            <person name="Nelson D.R."/>
            <person name="Obara M."/>
            <person name="Oguri Y."/>
            <person name="Olmstead R.G."/>
            <person name="Onodera N."/>
            <person name="Petersen B.L."/>
            <person name="Pils B."/>
            <person name="Prigge M."/>
            <person name="Rensing S.A."/>
            <person name="Riano-Pachon D.M."/>
            <person name="Roberts A.W."/>
            <person name="Sato Y."/>
            <person name="Scheller H.V."/>
            <person name="Schulz B."/>
            <person name="Schulz C."/>
            <person name="Shakirov E.V."/>
            <person name="Shibagaki N."/>
            <person name="Shinohara N."/>
            <person name="Shippen D.E."/>
            <person name="Soerensen I."/>
            <person name="Sotooka R."/>
            <person name="Sugimoto N."/>
            <person name="Sugita M."/>
            <person name="Sumikawa N."/>
            <person name="Tanurdzic M."/>
            <person name="Theissen G."/>
            <person name="Ulvskov P."/>
            <person name="Wakazuki S."/>
            <person name="Weng J.K."/>
            <person name="Willats W.W."/>
            <person name="Wipf D."/>
            <person name="Wolf P.G."/>
            <person name="Yang L."/>
            <person name="Zimmer A.D."/>
            <person name="Zhu Q."/>
            <person name="Mitros T."/>
            <person name="Hellsten U."/>
            <person name="Loque D."/>
            <person name="Otillar R."/>
            <person name="Salamov A."/>
            <person name="Schmutz J."/>
            <person name="Shapiro H."/>
            <person name="Lindquist E."/>
            <person name="Lucas S."/>
            <person name="Rokhsar D."/>
            <person name="Grigoriev I.V."/>
        </authorList>
    </citation>
    <scope>NUCLEOTIDE SEQUENCE [LARGE SCALE GENOMIC DNA]</scope>
</reference>
<evidence type="ECO:0000256" key="6">
    <source>
        <dbReference type="PIRSR" id="PIRSR604808-2"/>
    </source>
</evidence>
<dbReference type="Gene3D" id="3.60.10.10">
    <property type="entry name" value="Endonuclease/exonuclease/phosphatase"/>
    <property type="match status" value="1"/>
</dbReference>
<feature type="binding site" evidence="6">
    <location>
        <position position="214"/>
    </location>
    <ligand>
        <name>Mg(2+)</name>
        <dbReference type="ChEBI" id="CHEBI:18420"/>
        <label>1</label>
    </ligand>
</feature>
<evidence type="ECO:0000256" key="3">
    <source>
        <dbReference type="ARBA" id="ARBA00022801"/>
    </source>
</evidence>
<comment type="cofactor">
    <cofactor evidence="6 8">
        <name>Mg(2+)</name>
        <dbReference type="ChEBI" id="CHEBI:18420"/>
    </cofactor>
    <cofactor evidence="6 8">
        <name>Mn(2+)</name>
        <dbReference type="ChEBI" id="CHEBI:29035"/>
    </cofactor>
    <text evidence="6 8">Probably binds two magnesium or manganese ions per subunit.</text>
</comment>
<dbReference type="PANTHER" id="PTHR22748">
    <property type="entry name" value="AP ENDONUCLEASE"/>
    <property type="match status" value="1"/>
</dbReference>
<feature type="binding site" evidence="6">
    <location>
        <position position="70"/>
    </location>
    <ligand>
        <name>Mg(2+)</name>
        <dbReference type="ChEBI" id="CHEBI:18420"/>
        <label>1</label>
    </ligand>
</feature>
<dbReference type="HOGENOM" id="CLU_027539_6_0_1"/>
<evidence type="ECO:0000256" key="4">
    <source>
        <dbReference type="ARBA" id="ARBA00022842"/>
    </source>
</evidence>
<keyword evidence="6" id="KW-0464">Manganese</keyword>
<keyword evidence="3" id="KW-0378">Hydrolase</keyword>